<evidence type="ECO:0000313" key="6">
    <source>
        <dbReference type="Proteomes" id="UP000319663"/>
    </source>
</evidence>
<feature type="compositionally biased region" description="Basic and acidic residues" evidence="3">
    <location>
        <begin position="1338"/>
        <end position="1349"/>
    </location>
</feature>
<feature type="compositionally biased region" description="Polar residues" evidence="3">
    <location>
        <begin position="664"/>
        <end position="684"/>
    </location>
</feature>
<dbReference type="GO" id="GO:0031028">
    <property type="term" value="P:septation initiation signaling"/>
    <property type="evidence" value="ECO:0007669"/>
    <property type="project" value="TreeGrafter"/>
</dbReference>
<gene>
    <name evidence="5" type="ORF">MPDQ_004042</name>
</gene>
<keyword evidence="4" id="KW-1133">Transmembrane helix</keyword>
<dbReference type="SMART" id="SM00369">
    <property type="entry name" value="LRR_TYP"/>
    <property type="match status" value="8"/>
</dbReference>
<keyword evidence="4" id="KW-0812">Transmembrane</keyword>
<dbReference type="PANTHER" id="PTHR47566:SF1">
    <property type="entry name" value="PROTEIN NUD1"/>
    <property type="match status" value="1"/>
</dbReference>
<feature type="compositionally biased region" description="Polar residues" evidence="3">
    <location>
        <begin position="1173"/>
        <end position="1192"/>
    </location>
</feature>
<keyword evidence="4" id="KW-0472">Membrane</keyword>
<dbReference type="PROSITE" id="PS51450">
    <property type="entry name" value="LRR"/>
    <property type="match status" value="6"/>
</dbReference>
<reference evidence="5 6" key="1">
    <citation type="submission" date="2019-06" db="EMBL/GenBank/DDBJ databases">
        <title>Wine fermentation using esterase from Monascus purpureus.</title>
        <authorList>
            <person name="Geng C."/>
            <person name="Zhang Y."/>
        </authorList>
    </citation>
    <scope>NUCLEOTIDE SEQUENCE [LARGE SCALE GENOMIC DNA]</scope>
    <source>
        <strain evidence="5">HQ1</strain>
    </source>
</reference>
<dbReference type="SMART" id="SM00365">
    <property type="entry name" value="LRR_SD22"/>
    <property type="match status" value="7"/>
</dbReference>
<feature type="region of interest" description="Disordered" evidence="3">
    <location>
        <begin position="860"/>
        <end position="887"/>
    </location>
</feature>
<feature type="region of interest" description="Disordered" evidence="3">
    <location>
        <begin position="1029"/>
        <end position="1086"/>
    </location>
</feature>
<sequence>MASCYQSSRGADLQVERKDHVWMMETWVPLASLRDEDIEDVVKDATAASRSIVKTAKILCDALKNMDSILSLVDEIESENWFLRSSPRGAVGIALRSWGEKWKLPVLYALLNGIQVFEQLQSAPLANTRTALQGSLLDSFALSQSRNSGPLWACMHYLVYSLFRSGLRHLLFVIISVAGVVRCCNVYILARIPRFFSSLASAGGYQGINIIVTAITHINTPESLPRDRATTDGSVARNNNIYQGTMGSHQPWLDSLSDDWPLSPGTLSTPFTARSILSSHSRRSSLVNSPSQLKSPSRIPVPARRSVEPSPADPKKRVTRPCHFMKKEGPKKVQRTPLKPRTPKTPVKCETHIHAQDKSKPHSPSARQSPVPKRSPKPGGKPNVSASYSRRSTMDSKSPLRSVSNVSSQTDQQISSTVQVKPKKGSREDGTPEWRRRLVRGEVPGEQRDLFAPIGLESVFKPPSPGSETGQHDAIPVLKHADPLWIIPDSGPEQVYDTHTTEPETKADNLADETASSAKKEERTVAREITKEPEELPESPGGTVEIHHTEGDLLHHSNRNHEDVLHTDMHSRSASGLEDLRNEGITPIFITLGSESRPESRASDSILPHPQADLQDDGLLDVTSHSLPRDLTVGTLDFGGRRPFVNFRRGQYLSDGSFHKHRLSPSSFPSQRLSPSALGNSRIRSSPPFYHRPQRSSKRPSSSQARVSVNGSPESKAAAMHPFESPLKLFGNHDTFTNNKLLRRMSQFEESLSGEDEPVSPSEEVRRKGEGRSALSARQRTPGDRSTRRSERPTSRNARGSHVGRFGNGQLDGYDFSDTSPYEPKMLNYEYEEAHLYARSRRRSSAGRRFLRPTSLHEYSPESRVLGVSSSRRRRSRIRQSLHDSSRVNAEFAAEEYYDYSDGKRIPNSPTKDPHPKRRRTLPRSESPHRDNDDANTLHMQIDGDVSLLERSLMHHGLADDEGGPSSRSRASPINRTLSPTVTDNSLRRGIPLPAVKVTSANEELRKESMTTLDFYNEATKIMDRIRANGRTTGGLPEVEGSDLGSEHDAETYDDDSTEEAFSRPPSRDGVDMRRLRKPQEPNPRVLSHLMKFQEKDDLEFAVSASVTSLHLDRKQGPDDHSEGSLPNIGRNSRIAVDGNLNGNYTREGSGQLRKRRRSGTNMEQDSHGSPIVPSQTSARSLPTGSSQSSQAKGLLPSELVSHLIPEQVNGFTYDRSKHQWVKGIIGPSDTRMKADDSEDDPFKDISDLSVDESDELMTMQAFDSSVKTIDPALAQMRDDADYQLNGRVSDGNPEPRPQTREGERSANASTLRSKVTRFTSSVPNTGTRATSWSTEDLEGKEHSEDVEHEIQLHEGRLSQPPNRGGGSNRQPRVVTISFSSPAVSHVTPGDDCNPAIPQSQIGHPNGAGEHRVSIDERSLVRRFVSRIDDRNEEASDGQSLIRRSDDRPLITTNNDDSLTYLPEVGQGTSCAFELSTLSEFTVDQVDHPLHPEVSYVDRRTHPTSLRQVHGRYAMATEDLVKHITDVEPHELFWEDLRRLILRDKGLNNLYKLGDFCPRLEDLDVSDNDIEHLSGVPFSLRTLKIPRNLLSSRTAWGHLTNLQYLDISGNELENLHGFHELIHLRELKANDNQIRNIDGILDLNGLLSLKLSNNLLSTVHFEGTELTRLRELDLSDNQLTSVTSLDSLPSLEILNLNSNKLSKIDISTPLRSLRSLKLLNNRFSTLDVSVFPSLTLLYLDQNFLSTVSGLGLCHHLEVLSVREQRTPGDNQEGLCDLDLDLGHVKDIRKVFLSSNRLSPRTLSPSASLLGLQLLDIASCAIHRLPADFSVNFPNLKVLNLNFNSLTGIEELVGTNCLSRLGAAGNRIVRMRRLCQVLSRIGKATKKDACSLREVDLRGNPLTVGFYAPLLTGSGRSIGEKKIKARAEEKEKRIGVDFPTVLANLQCSAEDMAMEHPASWGREEEIEVDDPYTLPPADVQADRKYLSCLDGSTKLRRRVLELMLYAGSGGSIRFLDGLELHPGSKEDESDLDQTWAKLEELGVLKRKRITE</sequence>
<feature type="region of interest" description="Disordered" evidence="3">
    <location>
        <begin position="496"/>
        <end position="546"/>
    </location>
</feature>
<feature type="compositionally biased region" description="Low complexity" evidence="3">
    <location>
        <begin position="699"/>
        <end position="708"/>
    </location>
</feature>
<dbReference type="Pfam" id="PF12799">
    <property type="entry name" value="LRR_4"/>
    <property type="match status" value="1"/>
</dbReference>
<dbReference type="InterPro" id="IPR025875">
    <property type="entry name" value="Leu-rich_rpt_4"/>
</dbReference>
<feature type="compositionally biased region" description="Polar residues" evidence="3">
    <location>
        <begin position="1307"/>
        <end position="1335"/>
    </location>
</feature>
<comment type="caution">
    <text evidence="5">The sequence shown here is derived from an EMBL/GenBank/DDBJ whole genome shotgun (WGS) entry which is preliminary data.</text>
</comment>
<organism evidence="5 6">
    <name type="scientific">Monascus purpureus</name>
    <name type="common">Red mold</name>
    <name type="synonym">Monascus anka</name>
    <dbReference type="NCBI Taxonomy" id="5098"/>
    <lineage>
        <taxon>Eukaryota</taxon>
        <taxon>Fungi</taxon>
        <taxon>Dikarya</taxon>
        <taxon>Ascomycota</taxon>
        <taxon>Pezizomycotina</taxon>
        <taxon>Eurotiomycetes</taxon>
        <taxon>Eurotiomycetidae</taxon>
        <taxon>Eurotiales</taxon>
        <taxon>Aspergillaceae</taxon>
        <taxon>Monascus</taxon>
    </lineage>
</organism>
<evidence type="ECO:0000256" key="2">
    <source>
        <dbReference type="ARBA" id="ARBA00022737"/>
    </source>
</evidence>
<dbReference type="EMBL" id="VIFY01000254">
    <property type="protein sequence ID" value="TQB68090.1"/>
    <property type="molecule type" value="Genomic_DNA"/>
</dbReference>
<feature type="region of interest" description="Disordered" evidence="3">
    <location>
        <begin position="1283"/>
        <end position="1349"/>
    </location>
</feature>
<dbReference type="Proteomes" id="UP000319663">
    <property type="component" value="Unassembled WGS sequence"/>
</dbReference>
<dbReference type="Pfam" id="PF13855">
    <property type="entry name" value="LRR_8"/>
    <property type="match status" value="1"/>
</dbReference>
<dbReference type="STRING" id="5098.A0A507QM83"/>
<dbReference type="InterPro" id="IPR052574">
    <property type="entry name" value="CDIRP"/>
</dbReference>
<keyword evidence="6" id="KW-1185">Reference proteome</keyword>
<dbReference type="GO" id="GO:1902412">
    <property type="term" value="P:regulation of mitotic cytokinesis"/>
    <property type="evidence" value="ECO:0007669"/>
    <property type="project" value="TreeGrafter"/>
</dbReference>
<feature type="compositionally biased region" description="Basic and acidic residues" evidence="3">
    <location>
        <begin position="518"/>
        <end position="534"/>
    </location>
</feature>
<protein>
    <submittedName>
        <fullName evidence="5">Uncharacterized protein</fullName>
    </submittedName>
</protein>
<name>A0A507QM83_MONPU</name>
<keyword evidence="2" id="KW-0677">Repeat</keyword>
<feature type="region of interest" description="Disordered" evidence="3">
    <location>
        <begin position="901"/>
        <end position="937"/>
    </location>
</feature>
<evidence type="ECO:0000313" key="5">
    <source>
        <dbReference type="EMBL" id="TQB68090.1"/>
    </source>
</evidence>
<feature type="compositionally biased region" description="Basic and acidic residues" evidence="3">
    <location>
        <begin position="499"/>
        <end position="509"/>
    </location>
</feature>
<feature type="compositionally biased region" description="Low complexity" evidence="3">
    <location>
        <begin position="280"/>
        <end position="291"/>
    </location>
</feature>
<dbReference type="PRINTS" id="PR00019">
    <property type="entry name" value="LEURICHRPT"/>
</dbReference>
<feature type="region of interest" description="Disordered" evidence="3">
    <location>
        <begin position="957"/>
        <end position="986"/>
    </location>
</feature>
<feature type="compositionally biased region" description="Basic and acidic residues" evidence="3">
    <location>
        <begin position="1066"/>
        <end position="1080"/>
    </location>
</feature>
<dbReference type="PANTHER" id="PTHR47566">
    <property type="match status" value="1"/>
</dbReference>
<feature type="region of interest" description="Disordered" evidence="3">
    <location>
        <begin position="661"/>
        <end position="718"/>
    </location>
</feature>
<feature type="region of interest" description="Disordered" evidence="3">
    <location>
        <begin position="1112"/>
        <end position="1195"/>
    </location>
</feature>
<feature type="compositionally biased region" description="Basic and acidic residues" evidence="3">
    <location>
        <begin position="781"/>
        <end position="794"/>
    </location>
</feature>
<feature type="region of interest" description="Disordered" evidence="3">
    <location>
        <begin position="280"/>
        <end position="440"/>
    </location>
</feature>
<accession>A0A507QM83</accession>
<dbReference type="InterPro" id="IPR003591">
    <property type="entry name" value="Leu-rich_rpt_typical-subtyp"/>
</dbReference>
<evidence type="ECO:0000256" key="4">
    <source>
        <dbReference type="SAM" id="Phobius"/>
    </source>
</evidence>
<feature type="compositionally biased region" description="Basic and acidic residues" evidence="3">
    <location>
        <begin position="347"/>
        <end position="360"/>
    </location>
</feature>
<dbReference type="InterPro" id="IPR032675">
    <property type="entry name" value="LRR_dom_sf"/>
</dbReference>
<dbReference type="GO" id="GO:0035591">
    <property type="term" value="F:signaling adaptor activity"/>
    <property type="evidence" value="ECO:0007669"/>
    <property type="project" value="TreeGrafter"/>
</dbReference>
<feature type="compositionally biased region" description="Basic and acidic residues" evidence="3">
    <location>
        <begin position="425"/>
        <end position="440"/>
    </location>
</feature>
<keyword evidence="1" id="KW-0433">Leucine-rich repeat</keyword>
<feature type="compositionally biased region" description="Polar residues" evidence="3">
    <location>
        <begin position="384"/>
        <end position="419"/>
    </location>
</feature>
<dbReference type="Gene3D" id="3.80.10.10">
    <property type="entry name" value="Ribonuclease Inhibitor"/>
    <property type="match status" value="2"/>
</dbReference>
<feature type="region of interest" description="Disordered" evidence="3">
    <location>
        <begin position="592"/>
        <end position="615"/>
    </location>
</feature>
<feature type="compositionally biased region" description="Polar residues" evidence="3">
    <location>
        <begin position="966"/>
        <end position="985"/>
    </location>
</feature>
<evidence type="ECO:0000256" key="3">
    <source>
        <dbReference type="SAM" id="MobiDB-lite"/>
    </source>
</evidence>
<feature type="transmembrane region" description="Helical" evidence="4">
    <location>
        <begin position="170"/>
        <end position="190"/>
    </location>
</feature>
<evidence type="ECO:0000256" key="1">
    <source>
        <dbReference type="ARBA" id="ARBA00022614"/>
    </source>
</evidence>
<dbReference type="SUPFAM" id="SSF52058">
    <property type="entry name" value="L domain-like"/>
    <property type="match status" value="2"/>
</dbReference>
<dbReference type="InterPro" id="IPR001611">
    <property type="entry name" value="Leu-rich_rpt"/>
</dbReference>
<proteinExistence type="predicted"/>
<feature type="region of interest" description="Disordered" evidence="3">
    <location>
        <begin position="748"/>
        <end position="817"/>
    </location>
</feature>
<feature type="compositionally biased region" description="Basic and acidic residues" evidence="3">
    <location>
        <begin position="1112"/>
        <end position="1123"/>
    </location>
</feature>
<feature type="compositionally biased region" description="Basic residues" evidence="3">
    <location>
        <begin position="871"/>
        <end position="880"/>
    </location>
</feature>
<dbReference type="GO" id="GO:0061499">
    <property type="term" value="C:outer plaque of mitotic spindle pole body"/>
    <property type="evidence" value="ECO:0007669"/>
    <property type="project" value="TreeGrafter"/>
</dbReference>